<accession>A0AAV3ZLJ7</accession>
<organism evidence="3 4">
    <name type="scientific">Plakobranchus ocellatus</name>
    <dbReference type="NCBI Taxonomy" id="259542"/>
    <lineage>
        <taxon>Eukaryota</taxon>
        <taxon>Metazoa</taxon>
        <taxon>Spiralia</taxon>
        <taxon>Lophotrochozoa</taxon>
        <taxon>Mollusca</taxon>
        <taxon>Gastropoda</taxon>
        <taxon>Heterobranchia</taxon>
        <taxon>Euthyneura</taxon>
        <taxon>Panpulmonata</taxon>
        <taxon>Sacoglossa</taxon>
        <taxon>Placobranchoidea</taxon>
        <taxon>Plakobranchidae</taxon>
        <taxon>Plakobranchus</taxon>
    </lineage>
</organism>
<protein>
    <submittedName>
        <fullName evidence="3">Uncharacterized protein</fullName>
    </submittedName>
</protein>
<gene>
    <name evidence="3" type="ORF">PoB_002264200</name>
</gene>
<keyword evidence="1" id="KW-0812">Transmembrane</keyword>
<evidence type="ECO:0000313" key="3">
    <source>
        <dbReference type="EMBL" id="GFN96136.1"/>
    </source>
</evidence>
<reference evidence="3 4" key="1">
    <citation type="journal article" date="2021" name="Elife">
        <title>Chloroplast acquisition without the gene transfer in kleptoplastic sea slugs, Plakobranchus ocellatus.</title>
        <authorList>
            <person name="Maeda T."/>
            <person name="Takahashi S."/>
            <person name="Yoshida T."/>
            <person name="Shimamura S."/>
            <person name="Takaki Y."/>
            <person name="Nagai Y."/>
            <person name="Toyoda A."/>
            <person name="Suzuki Y."/>
            <person name="Arimoto A."/>
            <person name="Ishii H."/>
            <person name="Satoh N."/>
            <person name="Nishiyama T."/>
            <person name="Hasebe M."/>
            <person name="Maruyama T."/>
            <person name="Minagawa J."/>
            <person name="Obokata J."/>
            <person name="Shigenobu S."/>
        </authorList>
    </citation>
    <scope>NUCLEOTIDE SEQUENCE [LARGE SCALE GENOMIC DNA]</scope>
</reference>
<evidence type="ECO:0000256" key="1">
    <source>
        <dbReference type="SAM" id="Phobius"/>
    </source>
</evidence>
<proteinExistence type="predicted"/>
<keyword evidence="4" id="KW-1185">Reference proteome</keyword>
<evidence type="ECO:0000313" key="4">
    <source>
        <dbReference type="Proteomes" id="UP000735302"/>
    </source>
</evidence>
<dbReference type="Proteomes" id="UP000735302">
    <property type="component" value="Unassembled WGS sequence"/>
</dbReference>
<keyword evidence="2" id="KW-0732">Signal</keyword>
<dbReference type="AlphaFoldDB" id="A0AAV3ZLJ7"/>
<dbReference type="EMBL" id="BLXT01002663">
    <property type="protein sequence ID" value="GFN96136.1"/>
    <property type="molecule type" value="Genomic_DNA"/>
</dbReference>
<name>A0AAV3ZLJ7_9GAST</name>
<evidence type="ECO:0000256" key="2">
    <source>
        <dbReference type="SAM" id="SignalP"/>
    </source>
</evidence>
<feature type="chain" id="PRO_5043640833" evidence="2">
    <location>
        <begin position="37"/>
        <end position="112"/>
    </location>
</feature>
<keyword evidence="1" id="KW-1133">Transmembrane helix</keyword>
<sequence>MSHLPGIKIIAVYFSSSALSLSMCALWLSLLDSVQCQSSSPLPPTTPNDGGDFFDDDNNKAMYLVLPAMVLVYGGCAMIYCVHRCRRYCIRKSKARLKEEKRRNKQKERLQF</sequence>
<comment type="caution">
    <text evidence="3">The sequence shown here is derived from an EMBL/GenBank/DDBJ whole genome shotgun (WGS) entry which is preliminary data.</text>
</comment>
<keyword evidence="1" id="KW-0472">Membrane</keyword>
<feature type="transmembrane region" description="Helical" evidence="1">
    <location>
        <begin position="60"/>
        <end position="82"/>
    </location>
</feature>
<feature type="signal peptide" evidence="2">
    <location>
        <begin position="1"/>
        <end position="36"/>
    </location>
</feature>